<dbReference type="GO" id="GO:0042446">
    <property type="term" value="P:hormone biosynthetic process"/>
    <property type="evidence" value="ECO:0007669"/>
    <property type="project" value="TreeGrafter"/>
</dbReference>
<dbReference type="GO" id="GO:0020037">
    <property type="term" value="F:heme binding"/>
    <property type="evidence" value="ECO:0007669"/>
    <property type="project" value="InterPro"/>
</dbReference>
<evidence type="ECO:0000313" key="15">
    <source>
        <dbReference type="EnsemblMetazoa" id="CapteP228808"/>
    </source>
</evidence>
<comment type="subcellular location">
    <subcellularLocation>
        <location evidence="3">Endoplasmic reticulum membrane</location>
        <topology evidence="3">Peripheral membrane protein</topology>
    </subcellularLocation>
    <subcellularLocation>
        <location evidence="2">Microsome membrane</location>
        <topology evidence="2">Peripheral membrane protein</topology>
    </subcellularLocation>
</comment>
<keyword evidence="9" id="KW-0492">Microsome</keyword>
<dbReference type="GO" id="GO:0005789">
    <property type="term" value="C:endoplasmic reticulum membrane"/>
    <property type="evidence" value="ECO:0007669"/>
    <property type="project" value="UniProtKB-SubCell"/>
</dbReference>
<evidence type="ECO:0000256" key="2">
    <source>
        <dbReference type="ARBA" id="ARBA00004174"/>
    </source>
</evidence>
<evidence type="ECO:0000256" key="1">
    <source>
        <dbReference type="ARBA" id="ARBA00001971"/>
    </source>
</evidence>
<keyword evidence="11 13" id="KW-0408">Iron</keyword>
<evidence type="ECO:0000256" key="4">
    <source>
        <dbReference type="ARBA" id="ARBA00010617"/>
    </source>
</evidence>
<evidence type="ECO:0000256" key="6">
    <source>
        <dbReference type="ARBA" id="ARBA00022617"/>
    </source>
</evidence>
<dbReference type="PANTHER" id="PTHR24289:SF21">
    <property type="entry name" value="CYTOCHROME P450 1A"/>
    <property type="match status" value="1"/>
</dbReference>
<dbReference type="GO" id="GO:0005506">
    <property type="term" value="F:iron ion binding"/>
    <property type="evidence" value="ECO:0007669"/>
    <property type="project" value="InterPro"/>
</dbReference>
<dbReference type="AlphaFoldDB" id="R7V0C9"/>
<dbReference type="Proteomes" id="UP000014760">
    <property type="component" value="Unassembled WGS sequence"/>
</dbReference>
<protein>
    <recommendedName>
        <fullName evidence="5">unspecific monooxygenase</fullName>
        <ecNumber evidence="5">1.14.14.1</ecNumber>
    </recommendedName>
</protein>
<comment type="similarity">
    <text evidence="4">Belongs to the cytochrome P450 family.</text>
</comment>
<sequence>MPPSTTSPPAPWVRIPVLGNLLQLMRCGDNMGEYFYDLSTTKEYNKVFTIYMGCHRTIILNHVDVIQEVLTLRQNDYVDRPTMYSAEKMTDGGMDIAMGKFGAVWKHQRKVAQLAIKNYASGENLERMVDEALNITLESILKESAKGEAFNIKPHLVLLVMNTLAGVCFGKTYQLEDAEMNDFVDITREVLDVFNNGLPADFIPILQYLPTSSREKKIDVLVQKYFDFLEKHLKDHVEKAQSGSDQLNDLTDYLLWHTEQEEKDASNKNLLTQKHLLMTVFDVFGGAGPVLLSHRTKMPYTEACMKENQRRGSVLQLGIPLVTTCDTKIDKYDVPKGTLAMVNYWALHNDPEQWHEPSEFRPERFLDAEGNLGPKPRSYYPFAGGRRVCLGEGLAKSTLMMVIPKLYQALKISSPLGDQFRIQLDTSSSLMSLPQPYDVIVEQRK</sequence>
<dbReference type="PRINTS" id="PR00463">
    <property type="entry name" value="EP450I"/>
</dbReference>
<evidence type="ECO:0000256" key="5">
    <source>
        <dbReference type="ARBA" id="ARBA00012109"/>
    </source>
</evidence>
<keyword evidence="8" id="KW-0256">Endoplasmic reticulum</keyword>
<dbReference type="STRING" id="283909.R7V0C9"/>
<evidence type="ECO:0000256" key="8">
    <source>
        <dbReference type="ARBA" id="ARBA00022824"/>
    </source>
</evidence>
<dbReference type="SUPFAM" id="SSF48264">
    <property type="entry name" value="Cytochrome P450"/>
    <property type="match status" value="1"/>
</dbReference>
<dbReference type="InterPro" id="IPR001128">
    <property type="entry name" value="Cyt_P450"/>
</dbReference>
<dbReference type="EMBL" id="KB298496">
    <property type="protein sequence ID" value="ELU09121.1"/>
    <property type="molecule type" value="Genomic_DNA"/>
</dbReference>
<evidence type="ECO:0000313" key="16">
    <source>
        <dbReference type="Proteomes" id="UP000014760"/>
    </source>
</evidence>
<evidence type="ECO:0000256" key="13">
    <source>
        <dbReference type="PIRSR" id="PIRSR602401-1"/>
    </source>
</evidence>
<keyword evidence="16" id="KW-1185">Reference proteome</keyword>
<gene>
    <name evidence="14" type="ORF">CAPTEDRAFT_228808</name>
</gene>
<dbReference type="EC" id="1.14.14.1" evidence="5"/>
<name>R7V0C9_CAPTE</name>
<dbReference type="OrthoDB" id="639466at2759"/>
<evidence type="ECO:0000313" key="14">
    <source>
        <dbReference type="EMBL" id="ELU09121.1"/>
    </source>
</evidence>
<feature type="binding site" description="axial binding residue" evidence="13">
    <location>
        <position position="389"/>
    </location>
    <ligand>
        <name>heme</name>
        <dbReference type="ChEBI" id="CHEBI:30413"/>
    </ligand>
    <ligandPart>
        <name>Fe</name>
        <dbReference type="ChEBI" id="CHEBI:18248"/>
    </ligandPart>
</feature>
<keyword evidence="7 13" id="KW-0479">Metal-binding</keyword>
<evidence type="ECO:0000256" key="9">
    <source>
        <dbReference type="ARBA" id="ARBA00022848"/>
    </source>
</evidence>
<dbReference type="OMA" id="YGMASME"/>
<dbReference type="GO" id="GO:0004508">
    <property type="term" value="F:steroid 17-alpha-monooxygenase activity"/>
    <property type="evidence" value="ECO:0007669"/>
    <property type="project" value="TreeGrafter"/>
</dbReference>
<accession>R7V0C9</accession>
<keyword evidence="10" id="KW-0560">Oxidoreductase</keyword>
<dbReference type="InterPro" id="IPR002401">
    <property type="entry name" value="Cyt_P450_E_grp-I"/>
</dbReference>
<dbReference type="PANTHER" id="PTHR24289">
    <property type="entry name" value="STEROID 17-ALPHA-HYDROXYLASE/17,20 LYASE"/>
    <property type="match status" value="1"/>
</dbReference>
<organism evidence="14">
    <name type="scientific">Capitella teleta</name>
    <name type="common">Polychaete worm</name>
    <dbReference type="NCBI Taxonomy" id="283909"/>
    <lineage>
        <taxon>Eukaryota</taxon>
        <taxon>Metazoa</taxon>
        <taxon>Spiralia</taxon>
        <taxon>Lophotrochozoa</taxon>
        <taxon>Annelida</taxon>
        <taxon>Polychaeta</taxon>
        <taxon>Sedentaria</taxon>
        <taxon>Scolecida</taxon>
        <taxon>Capitellidae</taxon>
        <taxon>Capitella</taxon>
    </lineage>
</organism>
<dbReference type="Pfam" id="PF00067">
    <property type="entry name" value="p450"/>
    <property type="match status" value="2"/>
</dbReference>
<proteinExistence type="inferred from homology"/>
<keyword evidence="6 13" id="KW-0349">Heme</keyword>
<dbReference type="HOGENOM" id="CLU_001570_22_0_1"/>
<keyword evidence="12" id="KW-0503">Monooxygenase</keyword>
<reference evidence="16" key="1">
    <citation type="submission" date="2012-12" db="EMBL/GenBank/DDBJ databases">
        <authorList>
            <person name="Hellsten U."/>
            <person name="Grimwood J."/>
            <person name="Chapman J.A."/>
            <person name="Shapiro H."/>
            <person name="Aerts A."/>
            <person name="Otillar R.P."/>
            <person name="Terry A.Y."/>
            <person name="Boore J.L."/>
            <person name="Simakov O."/>
            <person name="Marletaz F."/>
            <person name="Cho S.-J."/>
            <person name="Edsinger-Gonzales E."/>
            <person name="Havlak P."/>
            <person name="Kuo D.-H."/>
            <person name="Larsson T."/>
            <person name="Lv J."/>
            <person name="Arendt D."/>
            <person name="Savage R."/>
            <person name="Osoegawa K."/>
            <person name="de Jong P."/>
            <person name="Lindberg D.R."/>
            <person name="Seaver E.C."/>
            <person name="Weisblat D.A."/>
            <person name="Putnam N.H."/>
            <person name="Grigoriev I.V."/>
            <person name="Rokhsar D.S."/>
        </authorList>
    </citation>
    <scope>NUCLEOTIDE SEQUENCE</scope>
    <source>
        <strain evidence="16">I ESC-2004</strain>
    </source>
</reference>
<dbReference type="EnsemblMetazoa" id="CapteT228808">
    <property type="protein sequence ID" value="CapteP228808"/>
    <property type="gene ID" value="CapteG228808"/>
</dbReference>
<reference evidence="15" key="3">
    <citation type="submission" date="2015-06" db="UniProtKB">
        <authorList>
            <consortium name="EnsemblMetazoa"/>
        </authorList>
    </citation>
    <scope>IDENTIFICATION</scope>
</reference>
<evidence type="ECO:0000256" key="3">
    <source>
        <dbReference type="ARBA" id="ARBA00004406"/>
    </source>
</evidence>
<evidence type="ECO:0000256" key="11">
    <source>
        <dbReference type="ARBA" id="ARBA00023004"/>
    </source>
</evidence>
<dbReference type="Gene3D" id="1.10.630.10">
    <property type="entry name" value="Cytochrome P450"/>
    <property type="match status" value="2"/>
</dbReference>
<dbReference type="GO" id="GO:0042448">
    <property type="term" value="P:progesterone metabolic process"/>
    <property type="evidence" value="ECO:0007669"/>
    <property type="project" value="TreeGrafter"/>
</dbReference>
<comment type="cofactor">
    <cofactor evidence="1 13">
        <name>heme</name>
        <dbReference type="ChEBI" id="CHEBI:30413"/>
    </cofactor>
</comment>
<evidence type="ECO:0000256" key="7">
    <source>
        <dbReference type="ARBA" id="ARBA00022723"/>
    </source>
</evidence>
<dbReference type="EMBL" id="AMQN01006491">
    <property type="status" value="NOT_ANNOTATED_CDS"/>
    <property type="molecule type" value="Genomic_DNA"/>
</dbReference>
<evidence type="ECO:0000256" key="12">
    <source>
        <dbReference type="ARBA" id="ARBA00023033"/>
    </source>
</evidence>
<dbReference type="InterPro" id="IPR036396">
    <property type="entry name" value="Cyt_P450_sf"/>
</dbReference>
<reference evidence="14 16" key="2">
    <citation type="journal article" date="2013" name="Nature">
        <title>Insights into bilaterian evolution from three spiralian genomes.</title>
        <authorList>
            <person name="Simakov O."/>
            <person name="Marletaz F."/>
            <person name="Cho S.J."/>
            <person name="Edsinger-Gonzales E."/>
            <person name="Havlak P."/>
            <person name="Hellsten U."/>
            <person name="Kuo D.H."/>
            <person name="Larsson T."/>
            <person name="Lv J."/>
            <person name="Arendt D."/>
            <person name="Savage R."/>
            <person name="Osoegawa K."/>
            <person name="de Jong P."/>
            <person name="Grimwood J."/>
            <person name="Chapman J.A."/>
            <person name="Shapiro H."/>
            <person name="Aerts A."/>
            <person name="Otillar R.P."/>
            <person name="Terry A.Y."/>
            <person name="Boore J.L."/>
            <person name="Grigoriev I.V."/>
            <person name="Lindberg D.R."/>
            <person name="Seaver E.C."/>
            <person name="Weisblat D.A."/>
            <person name="Putnam N.H."/>
            <person name="Rokhsar D.S."/>
        </authorList>
    </citation>
    <scope>NUCLEOTIDE SEQUENCE</scope>
    <source>
        <strain evidence="14 16">I ESC-2004</strain>
    </source>
</reference>
<evidence type="ECO:0000256" key="10">
    <source>
        <dbReference type="ARBA" id="ARBA00023002"/>
    </source>
</evidence>